<evidence type="ECO:0000256" key="3">
    <source>
        <dbReference type="ARBA" id="ARBA00023163"/>
    </source>
</evidence>
<dbReference type="SMART" id="SM00421">
    <property type="entry name" value="HTH_LUXR"/>
    <property type="match status" value="1"/>
</dbReference>
<dbReference type="InterPro" id="IPR036388">
    <property type="entry name" value="WH-like_DNA-bd_sf"/>
</dbReference>
<dbReference type="Pfam" id="PF00196">
    <property type="entry name" value="GerE"/>
    <property type="match status" value="1"/>
</dbReference>
<dbReference type="PROSITE" id="PS50043">
    <property type="entry name" value="HTH_LUXR_2"/>
    <property type="match status" value="1"/>
</dbReference>
<dbReference type="PRINTS" id="PR00038">
    <property type="entry name" value="HTHLUXR"/>
</dbReference>
<dbReference type="GO" id="GO:0003677">
    <property type="term" value="F:DNA binding"/>
    <property type="evidence" value="ECO:0007669"/>
    <property type="project" value="UniProtKB-KW"/>
</dbReference>
<evidence type="ECO:0000256" key="1">
    <source>
        <dbReference type="ARBA" id="ARBA00023015"/>
    </source>
</evidence>
<dbReference type="SUPFAM" id="SSF46894">
    <property type="entry name" value="C-terminal effector domain of the bipartite response regulators"/>
    <property type="match status" value="1"/>
</dbReference>
<evidence type="ECO:0000313" key="6">
    <source>
        <dbReference type="Proteomes" id="UP000238348"/>
    </source>
</evidence>
<feature type="domain" description="HTH luxR-type" evidence="4">
    <location>
        <begin position="202"/>
        <end position="267"/>
    </location>
</feature>
<keyword evidence="3" id="KW-0804">Transcription</keyword>
<keyword evidence="2" id="KW-0238">DNA-binding</keyword>
<dbReference type="EMBL" id="CP012673">
    <property type="protein sequence ID" value="AUX43576.1"/>
    <property type="molecule type" value="Genomic_DNA"/>
</dbReference>
<gene>
    <name evidence="5" type="ORF">SOCE26_050260</name>
</gene>
<dbReference type="CDD" id="cd06170">
    <property type="entry name" value="LuxR_C_like"/>
    <property type="match status" value="1"/>
</dbReference>
<reference evidence="5 6" key="1">
    <citation type="submission" date="2015-09" db="EMBL/GenBank/DDBJ databases">
        <title>Sorangium comparison.</title>
        <authorList>
            <person name="Zaburannyi N."/>
            <person name="Bunk B."/>
            <person name="Overmann J."/>
            <person name="Mueller R."/>
        </authorList>
    </citation>
    <scope>NUCLEOTIDE SEQUENCE [LARGE SCALE GENOMIC DNA]</scope>
    <source>
        <strain evidence="5 6">So ce26</strain>
    </source>
</reference>
<protein>
    <recommendedName>
        <fullName evidence="4">HTH luxR-type domain-containing protein</fullName>
    </recommendedName>
</protein>
<dbReference type="AlphaFoldDB" id="A0A2L0EWA5"/>
<accession>A0A2L0EWA5</accession>
<dbReference type="GO" id="GO:0006355">
    <property type="term" value="P:regulation of DNA-templated transcription"/>
    <property type="evidence" value="ECO:0007669"/>
    <property type="project" value="InterPro"/>
</dbReference>
<dbReference type="InterPro" id="IPR000792">
    <property type="entry name" value="Tscrpt_reg_LuxR_C"/>
</dbReference>
<evidence type="ECO:0000259" key="4">
    <source>
        <dbReference type="PROSITE" id="PS50043"/>
    </source>
</evidence>
<dbReference type="InterPro" id="IPR016032">
    <property type="entry name" value="Sig_transdc_resp-reg_C-effctor"/>
</dbReference>
<organism evidence="5 6">
    <name type="scientific">Sorangium cellulosum</name>
    <name type="common">Polyangium cellulosum</name>
    <dbReference type="NCBI Taxonomy" id="56"/>
    <lineage>
        <taxon>Bacteria</taxon>
        <taxon>Pseudomonadati</taxon>
        <taxon>Myxococcota</taxon>
        <taxon>Polyangia</taxon>
        <taxon>Polyangiales</taxon>
        <taxon>Polyangiaceae</taxon>
        <taxon>Sorangium</taxon>
    </lineage>
</organism>
<evidence type="ECO:0000256" key="2">
    <source>
        <dbReference type="ARBA" id="ARBA00023125"/>
    </source>
</evidence>
<sequence>MKVSGTTILTRKTLVSRRFGSEAWRGLFRDVALANPWFRQPITASSLVPLPEFLAFHDELVRRFYPEGKDALIELGAESARWALVDGPLQRLVQDPEITSLVATIQNVWHRYFAETDSRSEATLSDSGIEFRVRDLPAWHPYFEYFVIGYTKEMLELYCANPVWTHRLMGGRGTTYGYLLATDPVPSAPPRGDHAGAGRGRPVRPRRALTARELEVLRLVGAGKTNREIAFVLRISEKTVQHHVAHAYDKLGLYSRAGATLWLTERGLLG</sequence>
<evidence type="ECO:0000313" key="5">
    <source>
        <dbReference type="EMBL" id="AUX43576.1"/>
    </source>
</evidence>
<dbReference type="RefSeq" id="WP_199789731.1">
    <property type="nucleotide sequence ID" value="NZ_CP012673.1"/>
</dbReference>
<keyword evidence="1" id="KW-0805">Transcription regulation</keyword>
<dbReference type="Gene3D" id="1.10.10.10">
    <property type="entry name" value="Winged helix-like DNA-binding domain superfamily/Winged helix DNA-binding domain"/>
    <property type="match status" value="1"/>
</dbReference>
<dbReference type="PANTHER" id="PTHR44688">
    <property type="entry name" value="DNA-BINDING TRANSCRIPTIONAL ACTIVATOR DEVR_DOSR"/>
    <property type="match status" value="1"/>
</dbReference>
<dbReference type="PROSITE" id="PS00622">
    <property type="entry name" value="HTH_LUXR_1"/>
    <property type="match status" value="1"/>
</dbReference>
<dbReference type="Proteomes" id="UP000238348">
    <property type="component" value="Chromosome"/>
</dbReference>
<dbReference type="PANTHER" id="PTHR44688:SF16">
    <property type="entry name" value="DNA-BINDING TRANSCRIPTIONAL ACTIVATOR DEVR_DOSR"/>
    <property type="match status" value="1"/>
</dbReference>
<name>A0A2L0EWA5_SORCE</name>
<proteinExistence type="predicted"/>